<evidence type="ECO:0000313" key="3">
    <source>
        <dbReference type="Proteomes" id="UP000054526"/>
    </source>
</evidence>
<name>A0ABR5A153_9BACL</name>
<dbReference type="Gene3D" id="3.40.630.30">
    <property type="match status" value="1"/>
</dbReference>
<dbReference type="Proteomes" id="UP000054526">
    <property type="component" value="Unassembled WGS sequence"/>
</dbReference>
<comment type="caution">
    <text evidence="2">The sequence shown here is derived from an EMBL/GenBank/DDBJ whole genome shotgun (WGS) entry which is preliminary data.</text>
</comment>
<protein>
    <recommendedName>
        <fullName evidence="1">N-acetyltransferase domain-containing protein</fullName>
    </recommendedName>
</protein>
<dbReference type="InterPro" id="IPR000182">
    <property type="entry name" value="GNAT_dom"/>
</dbReference>
<dbReference type="EMBL" id="JXAL01000033">
    <property type="protein sequence ID" value="KIL34418.1"/>
    <property type="molecule type" value="Genomic_DNA"/>
</dbReference>
<gene>
    <name evidence="2" type="ORF">SD71_20610</name>
</gene>
<evidence type="ECO:0000259" key="1">
    <source>
        <dbReference type="PROSITE" id="PS51186"/>
    </source>
</evidence>
<dbReference type="SUPFAM" id="SSF55729">
    <property type="entry name" value="Acyl-CoA N-acyltransferases (Nat)"/>
    <property type="match status" value="1"/>
</dbReference>
<accession>A0ABR5A153</accession>
<keyword evidence="3" id="KW-1185">Reference proteome</keyword>
<sequence>MHNYPIVKMNDFSASQITAIRELEQLCKHYDRSSLREGIESLKEEHGDHAFLCHSDKQLIGFISWYTSDGIEANLNGMVHPDYRRQGVFRHLLEKAAAEMHVKGIQTCRFRIPSNRVWPCK</sequence>
<dbReference type="CDD" id="cd04301">
    <property type="entry name" value="NAT_SF"/>
    <property type="match status" value="1"/>
</dbReference>
<dbReference type="InterPro" id="IPR016181">
    <property type="entry name" value="Acyl_CoA_acyltransferase"/>
</dbReference>
<dbReference type="Pfam" id="PF13508">
    <property type="entry name" value="Acetyltransf_7"/>
    <property type="match status" value="1"/>
</dbReference>
<dbReference type="PROSITE" id="PS51186">
    <property type="entry name" value="GNAT"/>
    <property type="match status" value="1"/>
</dbReference>
<evidence type="ECO:0000313" key="2">
    <source>
        <dbReference type="EMBL" id="KIL34418.1"/>
    </source>
</evidence>
<proteinExistence type="predicted"/>
<dbReference type="RefSeq" id="WP_041067514.1">
    <property type="nucleotide sequence ID" value="NZ_JXAL01000033.1"/>
</dbReference>
<feature type="domain" description="N-acetyltransferase" evidence="1">
    <location>
        <begin position="7"/>
        <end position="121"/>
    </location>
</feature>
<reference evidence="2 3" key="1">
    <citation type="submission" date="2014-12" db="EMBL/GenBank/DDBJ databases">
        <title>Draft genome sequence of Cohnella kolymensis strain B-2846.</title>
        <authorList>
            <person name="Karlyshev A.V."/>
            <person name="Kudryashova E.B."/>
        </authorList>
    </citation>
    <scope>NUCLEOTIDE SEQUENCE [LARGE SCALE GENOMIC DNA]</scope>
    <source>
        <strain evidence="2 3">VKM B-2846</strain>
    </source>
</reference>
<organism evidence="2 3">
    <name type="scientific">Cohnella kolymensis</name>
    <dbReference type="NCBI Taxonomy" id="1590652"/>
    <lineage>
        <taxon>Bacteria</taxon>
        <taxon>Bacillati</taxon>
        <taxon>Bacillota</taxon>
        <taxon>Bacilli</taxon>
        <taxon>Bacillales</taxon>
        <taxon>Paenibacillaceae</taxon>
        <taxon>Cohnella</taxon>
    </lineage>
</organism>